<dbReference type="SUPFAM" id="SSF47917">
    <property type="entry name" value="C-terminal domain of alpha and beta subunits of F1 ATP synthase"/>
    <property type="match status" value="1"/>
</dbReference>
<feature type="domain" description="ATP synthase alpha subunit C-terminal" evidence="17">
    <location>
        <begin position="371"/>
        <end position="494"/>
    </location>
</feature>
<evidence type="ECO:0000256" key="4">
    <source>
        <dbReference type="ARBA" id="ARBA00022448"/>
    </source>
</evidence>
<dbReference type="OrthoDB" id="9803053at2"/>
<dbReference type="Pfam" id="PF02874">
    <property type="entry name" value="ATP-synt_ab_N"/>
    <property type="match status" value="1"/>
</dbReference>
<evidence type="ECO:0000256" key="15">
    <source>
        <dbReference type="SAM" id="MobiDB-lite"/>
    </source>
</evidence>
<gene>
    <name evidence="14" type="primary">atpA</name>
    <name evidence="19" type="ORF">C5L31_000619</name>
</gene>
<evidence type="ECO:0000256" key="5">
    <source>
        <dbReference type="ARBA" id="ARBA00022475"/>
    </source>
</evidence>
<dbReference type="InterPro" id="IPR020003">
    <property type="entry name" value="ATPase_a/bsu_AS"/>
</dbReference>
<evidence type="ECO:0000259" key="18">
    <source>
        <dbReference type="Pfam" id="PF02874"/>
    </source>
</evidence>
<dbReference type="GO" id="GO:0005524">
    <property type="term" value="F:ATP binding"/>
    <property type="evidence" value="ECO:0007669"/>
    <property type="project" value="UniProtKB-UniRule"/>
</dbReference>
<dbReference type="CDD" id="cd18113">
    <property type="entry name" value="ATP-synt_F1_alpha_C"/>
    <property type="match status" value="1"/>
</dbReference>
<evidence type="ECO:0000256" key="2">
    <source>
        <dbReference type="ARBA" id="ARBA00004170"/>
    </source>
</evidence>
<keyword evidence="12 14" id="KW-0139">CF(1)</keyword>
<dbReference type="Pfam" id="PF00006">
    <property type="entry name" value="ATP-synt_ab"/>
    <property type="match status" value="1"/>
</dbReference>
<keyword evidence="9 14" id="KW-1278">Translocase</keyword>
<feature type="region of interest" description="Disordered" evidence="15">
    <location>
        <begin position="115"/>
        <end position="143"/>
    </location>
</feature>
<dbReference type="RefSeq" id="WP_010620647.1">
    <property type="nucleotide sequence ID" value="NZ_CP042371.1"/>
</dbReference>
<dbReference type="PANTHER" id="PTHR48082:SF2">
    <property type="entry name" value="ATP SYNTHASE SUBUNIT ALPHA, MITOCHONDRIAL"/>
    <property type="match status" value="1"/>
</dbReference>
<evidence type="ECO:0000256" key="1">
    <source>
        <dbReference type="ARBA" id="ARBA00003784"/>
    </source>
</evidence>
<dbReference type="PROSITE" id="PS00152">
    <property type="entry name" value="ATPASE_ALPHA_BETA"/>
    <property type="match status" value="1"/>
</dbReference>
<comment type="similarity">
    <text evidence="3 14">Belongs to the ATPase alpha/beta chains family.</text>
</comment>
<dbReference type="GO" id="GO:0043531">
    <property type="term" value="F:ADP binding"/>
    <property type="evidence" value="ECO:0007669"/>
    <property type="project" value="TreeGrafter"/>
</dbReference>
<keyword evidence="7 14" id="KW-0375">Hydrogen ion transport</keyword>
<dbReference type="EC" id="7.1.2.2" evidence="14"/>
<dbReference type="GO" id="GO:0046933">
    <property type="term" value="F:proton-transporting ATP synthase activity, rotational mechanism"/>
    <property type="evidence" value="ECO:0007669"/>
    <property type="project" value="UniProtKB-UniRule"/>
</dbReference>
<evidence type="ECO:0000256" key="9">
    <source>
        <dbReference type="ARBA" id="ARBA00022967"/>
    </source>
</evidence>
<keyword evidence="10 14" id="KW-0406">Ion transport</keyword>
<evidence type="ECO:0000256" key="12">
    <source>
        <dbReference type="ARBA" id="ARBA00023196"/>
    </source>
</evidence>
<dbReference type="InterPro" id="IPR004100">
    <property type="entry name" value="ATPase_F1/V1/A1_a/bsu_N"/>
</dbReference>
<dbReference type="InterPro" id="IPR033732">
    <property type="entry name" value="ATP_synth_F1_a_nt-bd_dom"/>
</dbReference>
<dbReference type="STRING" id="1122149.FD44_GL000865"/>
<dbReference type="InterPro" id="IPR023366">
    <property type="entry name" value="ATP_synth_asu-like_sf"/>
</dbReference>
<dbReference type="NCBIfam" id="TIGR00962">
    <property type="entry name" value="atpA"/>
    <property type="match status" value="1"/>
</dbReference>
<evidence type="ECO:0000256" key="3">
    <source>
        <dbReference type="ARBA" id="ARBA00008936"/>
    </source>
</evidence>
<dbReference type="InterPro" id="IPR005294">
    <property type="entry name" value="ATP_synth_F1_asu"/>
</dbReference>
<comment type="subcellular location">
    <subcellularLocation>
        <location evidence="14">Cell membrane</location>
        <topology evidence="14">Peripheral membrane protein</topology>
    </subcellularLocation>
    <subcellularLocation>
        <location evidence="2">Membrane</location>
        <topology evidence="2">Peripheral membrane protein</topology>
    </subcellularLocation>
</comment>
<evidence type="ECO:0000313" key="20">
    <source>
        <dbReference type="Proteomes" id="UP000294854"/>
    </source>
</evidence>
<proteinExistence type="inferred from homology"/>
<dbReference type="Proteomes" id="UP000294854">
    <property type="component" value="Unassembled WGS sequence"/>
</dbReference>
<dbReference type="HAMAP" id="MF_01346">
    <property type="entry name" value="ATP_synth_alpha_bact"/>
    <property type="match status" value="1"/>
</dbReference>
<feature type="binding site" evidence="14">
    <location>
        <begin position="169"/>
        <end position="176"/>
    </location>
    <ligand>
        <name>ATP</name>
        <dbReference type="ChEBI" id="CHEBI:30616"/>
    </ligand>
</feature>
<comment type="function">
    <text evidence="1 14">Produces ATP from ADP in the presence of a proton gradient across the membrane. The alpha chain is a regulatory subunit.</text>
</comment>
<evidence type="ECO:0000256" key="7">
    <source>
        <dbReference type="ARBA" id="ARBA00022781"/>
    </source>
</evidence>
<dbReference type="InterPro" id="IPR036121">
    <property type="entry name" value="ATPase_F1/V1/A1_a/bsu_N_sf"/>
</dbReference>
<keyword evidence="6 14" id="KW-0547">Nucleotide-binding</keyword>
<dbReference type="Gene3D" id="3.40.50.300">
    <property type="entry name" value="P-loop containing nucleotide triphosphate hydrolases"/>
    <property type="match status" value="1"/>
</dbReference>
<dbReference type="EMBL" id="PUFO01000014">
    <property type="protein sequence ID" value="TDG80012.1"/>
    <property type="molecule type" value="Genomic_DNA"/>
</dbReference>
<dbReference type="InterPro" id="IPR000793">
    <property type="entry name" value="ATP_synth_asu_C"/>
</dbReference>
<dbReference type="SUPFAM" id="SSF52540">
    <property type="entry name" value="P-loop containing nucleoside triphosphate hydrolases"/>
    <property type="match status" value="1"/>
</dbReference>
<dbReference type="InterPro" id="IPR027417">
    <property type="entry name" value="P-loop_NTPase"/>
</dbReference>
<dbReference type="FunFam" id="2.40.30.20:FF:000001">
    <property type="entry name" value="ATP synthase subunit alpha"/>
    <property type="match status" value="1"/>
</dbReference>
<keyword evidence="4 14" id="KW-0813">Transport</keyword>
<dbReference type="Gene3D" id="2.40.30.20">
    <property type="match status" value="1"/>
</dbReference>
<evidence type="ECO:0000259" key="17">
    <source>
        <dbReference type="Pfam" id="PF00306"/>
    </source>
</evidence>
<evidence type="ECO:0000256" key="8">
    <source>
        <dbReference type="ARBA" id="ARBA00022840"/>
    </source>
</evidence>
<feature type="domain" description="ATPase F1/V1/A1 complex alpha/beta subunit nucleotide-binding" evidence="16">
    <location>
        <begin position="149"/>
        <end position="364"/>
    </location>
</feature>
<organism evidence="19 20">
    <name type="scientific">Secundilactobacillus malefermentans</name>
    <dbReference type="NCBI Taxonomy" id="176292"/>
    <lineage>
        <taxon>Bacteria</taxon>
        <taxon>Bacillati</taxon>
        <taxon>Bacillota</taxon>
        <taxon>Bacilli</taxon>
        <taxon>Lactobacillales</taxon>
        <taxon>Lactobacillaceae</taxon>
        <taxon>Secundilactobacillus</taxon>
    </lineage>
</organism>
<dbReference type="Gene3D" id="1.20.150.20">
    <property type="entry name" value="ATP synthase alpha/beta chain, C-terminal domain"/>
    <property type="match status" value="1"/>
</dbReference>
<keyword evidence="11 14" id="KW-0472">Membrane</keyword>
<evidence type="ECO:0000259" key="16">
    <source>
        <dbReference type="Pfam" id="PF00006"/>
    </source>
</evidence>
<keyword evidence="8 14" id="KW-0067">ATP-binding</keyword>
<evidence type="ECO:0000256" key="14">
    <source>
        <dbReference type="HAMAP-Rule" id="MF_01346"/>
    </source>
</evidence>
<protein>
    <recommendedName>
        <fullName evidence="14">ATP synthase subunit alpha</fullName>
        <ecNumber evidence="14">7.1.2.2</ecNumber>
    </recommendedName>
    <alternativeName>
        <fullName evidence="14">ATP synthase F1 sector subunit alpha</fullName>
    </alternativeName>
    <alternativeName>
        <fullName evidence="14">F-ATPase subunit alpha</fullName>
    </alternativeName>
</protein>
<dbReference type="PANTHER" id="PTHR48082">
    <property type="entry name" value="ATP SYNTHASE SUBUNIT ALPHA, MITOCHONDRIAL"/>
    <property type="match status" value="1"/>
</dbReference>
<evidence type="ECO:0000256" key="6">
    <source>
        <dbReference type="ARBA" id="ARBA00022741"/>
    </source>
</evidence>
<keyword evidence="13 14" id="KW-0066">ATP synthesis</keyword>
<dbReference type="AlphaFoldDB" id="A0A4R5NSJ6"/>
<dbReference type="Pfam" id="PF00306">
    <property type="entry name" value="ATP-synt_ab_C"/>
    <property type="match status" value="1"/>
</dbReference>
<name>A0A4R5NSJ6_9LACO</name>
<evidence type="ECO:0000313" key="19">
    <source>
        <dbReference type="EMBL" id="TDG80012.1"/>
    </source>
</evidence>
<feature type="compositionally biased region" description="Basic and acidic residues" evidence="15">
    <location>
        <begin position="117"/>
        <end position="133"/>
    </location>
</feature>
<dbReference type="NCBIfam" id="NF009884">
    <property type="entry name" value="PRK13343.1"/>
    <property type="match status" value="1"/>
</dbReference>
<comment type="caution">
    <text evidence="19">The sequence shown here is derived from an EMBL/GenBank/DDBJ whole genome shotgun (WGS) entry which is preliminary data.</text>
</comment>
<dbReference type="GO" id="GO:0045259">
    <property type="term" value="C:proton-transporting ATP synthase complex"/>
    <property type="evidence" value="ECO:0007669"/>
    <property type="project" value="UniProtKB-KW"/>
</dbReference>
<dbReference type="GO" id="GO:0005886">
    <property type="term" value="C:plasma membrane"/>
    <property type="evidence" value="ECO:0007669"/>
    <property type="project" value="UniProtKB-SubCell"/>
</dbReference>
<evidence type="ECO:0000256" key="11">
    <source>
        <dbReference type="ARBA" id="ARBA00023136"/>
    </source>
</evidence>
<evidence type="ECO:0000256" key="10">
    <source>
        <dbReference type="ARBA" id="ARBA00023065"/>
    </source>
</evidence>
<feature type="domain" description="ATPase F1/V1/A1 complex alpha/beta subunit N-terminal" evidence="18">
    <location>
        <begin position="25"/>
        <end position="92"/>
    </location>
</feature>
<dbReference type="SUPFAM" id="SSF50615">
    <property type="entry name" value="N-terminal domain of alpha and beta subunits of F1 ATP synthase"/>
    <property type="match status" value="1"/>
</dbReference>
<dbReference type="FunFam" id="3.40.50.300:FF:000002">
    <property type="entry name" value="ATP synthase subunit alpha"/>
    <property type="match status" value="1"/>
</dbReference>
<dbReference type="PIRSF" id="PIRSF039088">
    <property type="entry name" value="F_ATPase_subunit_alpha"/>
    <property type="match status" value="1"/>
</dbReference>
<comment type="catalytic activity">
    <reaction evidence="14">
        <text>ATP + H2O + 4 H(+)(in) = ADP + phosphate + 5 H(+)(out)</text>
        <dbReference type="Rhea" id="RHEA:57720"/>
        <dbReference type="ChEBI" id="CHEBI:15377"/>
        <dbReference type="ChEBI" id="CHEBI:15378"/>
        <dbReference type="ChEBI" id="CHEBI:30616"/>
        <dbReference type="ChEBI" id="CHEBI:43474"/>
        <dbReference type="ChEBI" id="CHEBI:456216"/>
        <dbReference type="EC" id="7.1.2.2"/>
    </reaction>
</comment>
<dbReference type="FunFam" id="1.20.150.20:FF:000001">
    <property type="entry name" value="ATP synthase subunit alpha"/>
    <property type="match status" value="1"/>
</dbReference>
<dbReference type="InterPro" id="IPR000194">
    <property type="entry name" value="ATPase_F1/V1/A1_a/bsu_nucl-bd"/>
</dbReference>
<dbReference type="CDD" id="cd01132">
    <property type="entry name" value="F1-ATPase_alpha_CD"/>
    <property type="match status" value="1"/>
</dbReference>
<accession>A0A4R5NSJ6</accession>
<dbReference type="InterPro" id="IPR038376">
    <property type="entry name" value="ATP_synth_asu_C_sf"/>
</dbReference>
<evidence type="ECO:0000256" key="13">
    <source>
        <dbReference type="ARBA" id="ARBA00023310"/>
    </source>
</evidence>
<feature type="site" description="Required for activity" evidence="14">
    <location>
        <position position="362"/>
    </location>
</feature>
<reference evidence="19 20" key="1">
    <citation type="journal article" date="2019" name="Appl. Microbiol. Biotechnol.">
        <title>Uncovering carbohydrate metabolism through a genotype-phenotype association study of 56 lactic acid bacteria genomes.</title>
        <authorList>
            <person name="Buron-Moles G."/>
            <person name="Chailyan A."/>
            <person name="Dolejs I."/>
            <person name="Forster J."/>
            <person name="Miks M.H."/>
        </authorList>
    </citation>
    <scope>NUCLEOTIDE SEQUENCE [LARGE SCALE GENOMIC DNA]</scope>
    <source>
        <strain evidence="19 20">ATCC 49373</strain>
    </source>
</reference>
<sequence length="512" mass="55425">MSIKAEEISALIKQQLENYKDELSVEETGTVTYVGDGIARAHGLENALAGELLEFSNGVYGMVQNLESNDVGIVVLGDFTKITEGDIVKRTGRIMEVPVGDAMIGRVVNSLGQPVDGKGDINTDHTRPVEKKAPGVMDRQSVSEPLQTGMKAIDSLVPIGRGQRELIIGDRKTGKTTVAIDTIINQKDQDMICIYVAIGQKDSTVRSQVETLRRYGAMDYTIVVTAGPSEPAPLLYIAPYSGAAMGEEFMYNGKHVLIVYDDLSKQADAYRELSLILRRPPGREAYPGDIFYTHSRLLERAAKLSDKLGAGSMTALPIIETKAGDVSAYIPTNVISITDGQIFLDSDSFYSGIRPAIDAGTSVSRVGGDAQVKAMKKVAGTLRLDLASYHELESFAQFGSDLDAATQAKLNRGARTVEVLKQPLHSPLSVSKQVLILFALTNGFLDKIQVEDILTFQDGLFDYFDGSHKDLLDEIATTGQLPDTDKLKAAVQEFSDTFQGSASSEEDAKAAK</sequence>
<keyword evidence="20" id="KW-1185">Reference proteome</keyword>
<dbReference type="CDD" id="cd18116">
    <property type="entry name" value="ATP-synt_F1_alpha_N"/>
    <property type="match status" value="1"/>
</dbReference>
<keyword evidence="5 14" id="KW-1003">Cell membrane</keyword>